<comment type="caution">
    <text evidence="2">The sequence shown here is derived from an EMBL/GenBank/DDBJ whole genome shotgun (WGS) entry which is preliminary data.</text>
</comment>
<feature type="region of interest" description="Disordered" evidence="1">
    <location>
        <begin position="1"/>
        <end position="23"/>
    </location>
</feature>
<feature type="compositionally biased region" description="Polar residues" evidence="1">
    <location>
        <begin position="1"/>
        <end position="14"/>
    </location>
</feature>
<keyword evidence="3" id="KW-1185">Reference proteome</keyword>
<dbReference type="EMBL" id="SRLO01000112">
    <property type="protein sequence ID" value="TNN74582.1"/>
    <property type="molecule type" value="Genomic_DNA"/>
</dbReference>
<evidence type="ECO:0000313" key="2">
    <source>
        <dbReference type="EMBL" id="TNN74582.1"/>
    </source>
</evidence>
<accession>A0A4Z2IB09</accession>
<proteinExistence type="predicted"/>
<protein>
    <submittedName>
        <fullName evidence="2">Uncharacterized protein</fullName>
    </submittedName>
</protein>
<organism evidence="2 3">
    <name type="scientific">Liparis tanakae</name>
    <name type="common">Tanaka's snailfish</name>
    <dbReference type="NCBI Taxonomy" id="230148"/>
    <lineage>
        <taxon>Eukaryota</taxon>
        <taxon>Metazoa</taxon>
        <taxon>Chordata</taxon>
        <taxon>Craniata</taxon>
        <taxon>Vertebrata</taxon>
        <taxon>Euteleostomi</taxon>
        <taxon>Actinopterygii</taxon>
        <taxon>Neopterygii</taxon>
        <taxon>Teleostei</taxon>
        <taxon>Neoteleostei</taxon>
        <taxon>Acanthomorphata</taxon>
        <taxon>Eupercaria</taxon>
        <taxon>Perciformes</taxon>
        <taxon>Cottioidei</taxon>
        <taxon>Cottales</taxon>
        <taxon>Liparidae</taxon>
        <taxon>Liparis</taxon>
    </lineage>
</organism>
<reference evidence="2 3" key="1">
    <citation type="submission" date="2019-03" db="EMBL/GenBank/DDBJ databases">
        <title>First draft genome of Liparis tanakae, snailfish: a comprehensive survey of snailfish specific genes.</title>
        <authorList>
            <person name="Kim W."/>
            <person name="Song I."/>
            <person name="Jeong J.-H."/>
            <person name="Kim D."/>
            <person name="Kim S."/>
            <person name="Ryu S."/>
            <person name="Song J.Y."/>
            <person name="Lee S.K."/>
        </authorList>
    </citation>
    <scope>NUCLEOTIDE SEQUENCE [LARGE SCALE GENOMIC DNA]</scope>
    <source>
        <tissue evidence="2">Muscle</tissue>
    </source>
</reference>
<feature type="region of interest" description="Disordered" evidence="1">
    <location>
        <begin position="37"/>
        <end position="58"/>
    </location>
</feature>
<name>A0A4Z2IB09_9TELE</name>
<evidence type="ECO:0000256" key="1">
    <source>
        <dbReference type="SAM" id="MobiDB-lite"/>
    </source>
</evidence>
<dbReference type="Proteomes" id="UP000314294">
    <property type="component" value="Unassembled WGS sequence"/>
</dbReference>
<sequence length="328" mass="34648">MNPSLRTSAVSPNRTDVLVERSVETSHPSLAVALMEQLNPTASTPPRTEDDPTRVREERGPKEVLLGLGDAEAAEGALQLLVIHGRDGHGRVALRGGGVLLTSPVAPPAPGAGLPAADAGAGGGALVDRGGWRREAEQGGRVIAAATDRRGGVGHAAVPGGLAERVLQLVLPGGRGAAVAAVARGAHRYGHVPTQQRIFLFQRPIRLTLLRAVVRRGRIRLLGVEKGIGFRTGDAHALHIHVDQEIQFPVHAEFCREALPRDLKECFGPRFFSVKLQFLPSLPGLASALSSGPGEWAFPLAMGALVGLANTLSFRLAFRLEEGNNHNN</sequence>
<dbReference type="AlphaFoldDB" id="A0A4Z2IB09"/>
<evidence type="ECO:0000313" key="3">
    <source>
        <dbReference type="Proteomes" id="UP000314294"/>
    </source>
</evidence>
<feature type="compositionally biased region" description="Basic and acidic residues" evidence="1">
    <location>
        <begin position="47"/>
        <end position="58"/>
    </location>
</feature>
<gene>
    <name evidence="2" type="ORF">EYF80_015129</name>
</gene>